<dbReference type="RefSeq" id="WP_090621784.1">
    <property type="nucleotide sequence ID" value="NZ_FOFD01000007.1"/>
</dbReference>
<feature type="transmembrane region" description="Helical" evidence="2">
    <location>
        <begin position="20"/>
        <end position="46"/>
    </location>
</feature>
<evidence type="ECO:0000259" key="3">
    <source>
        <dbReference type="Pfam" id="PF00963"/>
    </source>
</evidence>
<keyword evidence="5" id="KW-1185">Reference proteome</keyword>
<dbReference type="Pfam" id="PF00963">
    <property type="entry name" value="Cohesin"/>
    <property type="match status" value="1"/>
</dbReference>
<keyword evidence="2" id="KW-0472">Membrane</keyword>
<sequence>MAGSDDGGRSGSAAPSAARVVGVSTVAALLALSLSIAGVAGTAVAIDQVAILSPDRTQIEAAPGETIELDVTLRSQGGHGGEGVEATTLIARYHPDYLEITEVRRGPWLEGDETEVRAAETIAHERGTAILEQRREPAANGTTGSGTIATLTVRVAEDAPPGTTTISFDESEIDLTGDWPIAVVDESATVAIDGGNESLASFDHPDPDDIDRDAAASSANDSAGADEPNDADGSEPIPGFTVGLALTAVVAVGLLSILSSTGGDGRHG</sequence>
<dbReference type="Proteomes" id="UP000199114">
    <property type="component" value="Unassembled WGS sequence"/>
</dbReference>
<evidence type="ECO:0000256" key="2">
    <source>
        <dbReference type="SAM" id="Phobius"/>
    </source>
</evidence>
<proteinExistence type="predicted"/>
<accession>A0A1H9RFH0</accession>
<gene>
    <name evidence="4" type="ORF">SAMN04489841_4381</name>
</gene>
<organism evidence="4 5">
    <name type="scientific">Natrinema salaciae</name>
    <dbReference type="NCBI Taxonomy" id="1186196"/>
    <lineage>
        <taxon>Archaea</taxon>
        <taxon>Methanobacteriati</taxon>
        <taxon>Methanobacteriota</taxon>
        <taxon>Stenosarchaea group</taxon>
        <taxon>Halobacteria</taxon>
        <taxon>Halobacteriales</taxon>
        <taxon>Natrialbaceae</taxon>
        <taxon>Natrinema</taxon>
    </lineage>
</organism>
<feature type="region of interest" description="Disordered" evidence="1">
    <location>
        <begin position="196"/>
        <end position="238"/>
    </location>
</feature>
<keyword evidence="2" id="KW-1133">Transmembrane helix</keyword>
<dbReference type="OrthoDB" id="157640at2157"/>
<evidence type="ECO:0000313" key="4">
    <source>
        <dbReference type="EMBL" id="SER71506.1"/>
    </source>
</evidence>
<keyword evidence="2" id="KW-0812">Transmembrane</keyword>
<dbReference type="InterPro" id="IPR008965">
    <property type="entry name" value="CBM2/CBM3_carb-bd_dom_sf"/>
</dbReference>
<dbReference type="Gene3D" id="2.60.40.680">
    <property type="match status" value="1"/>
</dbReference>
<dbReference type="GO" id="GO:0030246">
    <property type="term" value="F:carbohydrate binding"/>
    <property type="evidence" value="ECO:0007669"/>
    <property type="project" value="InterPro"/>
</dbReference>
<dbReference type="GO" id="GO:0000272">
    <property type="term" value="P:polysaccharide catabolic process"/>
    <property type="evidence" value="ECO:0007669"/>
    <property type="project" value="InterPro"/>
</dbReference>
<dbReference type="EMBL" id="FOFD01000007">
    <property type="protein sequence ID" value="SER71506.1"/>
    <property type="molecule type" value="Genomic_DNA"/>
</dbReference>
<feature type="compositionally biased region" description="Low complexity" evidence="1">
    <location>
        <begin position="215"/>
        <end position="226"/>
    </location>
</feature>
<feature type="domain" description="Cohesin" evidence="3">
    <location>
        <begin position="59"/>
        <end position="171"/>
    </location>
</feature>
<reference evidence="5" key="1">
    <citation type="submission" date="2016-10" db="EMBL/GenBank/DDBJ databases">
        <authorList>
            <person name="Varghese N."/>
            <person name="Submissions S."/>
        </authorList>
    </citation>
    <scope>NUCLEOTIDE SEQUENCE [LARGE SCALE GENOMIC DNA]</scope>
    <source>
        <strain evidence="5">DSM 25055</strain>
    </source>
</reference>
<protein>
    <submittedName>
        <fullName evidence="4">Cohesin domain-containing protein</fullName>
    </submittedName>
</protein>
<evidence type="ECO:0000313" key="5">
    <source>
        <dbReference type="Proteomes" id="UP000199114"/>
    </source>
</evidence>
<evidence type="ECO:0000256" key="1">
    <source>
        <dbReference type="SAM" id="MobiDB-lite"/>
    </source>
</evidence>
<dbReference type="STRING" id="1186196.SAMN04489841_4381"/>
<name>A0A1H9RFH0_9EURY</name>
<dbReference type="AlphaFoldDB" id="A0A1H9RFH0"/>
<dbReference type="InterPro" id="IPR002102">
    <property type="entry name" value="Cohesin_dom"/>
</dbReference>
<dbReference type="SUPFAM" id="SSF49384">
    <property type="entry name" value="Carbohydrate-binding domain"/>
    <property type="match status" value="1"/>
</dbReference>